<keyword evidence="3" id="KW-1185">Reference proteome</keyword>
<reference evidence="2 3" key="1">
    <citation type="journal article" date="2010" name="Science">
        <title>Genomic analysis of organismal complexity in the multicellular green alga Volvox carteri.</title>
        <authorList>
            <person name="Prochnik S.E."/>
            <person name="Umen J."/>
            <person name="Nedelcu A.M."/>
            <person name="Hallmann A."/>
            <person name="Miller S.M."/>
            <person name="Nishii I."/>
            <person name="Ferris P."/>
            <person name="Kuo A."/>
            <person name="Mitros T."/>
            <person name="Fritz-Laylin L.K."/>
            <person name="Hellsten U."/>
            <person name="Chapman J."/>
            <person name="Simakov O."/>
            <person name="Rensing S.A."/>
            <person name="Terry A."/>
            <person name="Pangilinan J."/>
            <person name="Kapitonov V."/>
            <person name="Jurka J."/>
            <person name="Salamov A."/>
            <person name="Shapiro H."/>
            <person name="Schmutz J."/>
            <person name="Grimwood J."/>
            <person name="Lindquist E."/>
            <person name="Lucas S."/>
            <person name="Grigoriev I.V."/>
            <person name="Schmitt R."/>
            <person name="Kirk D."/>
            <person name="Rokhsar D.S."/>
        </authorList>
    </citation>
    <scope>NUCLEOTIDE SEQUENCE [LARGE SCALE GENOMIC DNA]</scope>
    <source>
        <strain evidence="3">f. Nagariensis / Eve</strain>
    </source>
</reference>
<evidence type="ECO:0000313" key="3">
    <source>
        <dbReference type="Proteomes" id="UP000001058"/>
    </source>
</evidence>
<dbReference type="STRING" id="3068.D8U073"/>
<dbReference type="Proteomes" id="UP000001058">
    <property type="component" value="Unassembled WGS sequence"/>
</dbReference>
<feature type="region of interest" description="Disordered" evidence="1">
    <location>
        <begin position="239"/>
        <end position="261"/>
    </location>
</feature>
<dbReference type="KEGG" id="vcn:VOLCADRAFT_92651"/>
<dbReference type="GeneID" id="9617243"/>
<evidence type="ECO:0000313" key="2">
    <source>
        <dbReference type="EMBL" id="EFJ46890.1"/>
    </source>
</evidence>
<protein>
    <recommendedName>
        <fullName evidence="4">Peptidase A2 domain-containing protein</fullName>
    </recommendedName>
</protein>
<sequence>MSIWACIAGQCWAKCSIPISEDSEMEAQAWTNVEDVGFVNFLLDSGSSGALITAELRERLGLSPSDGQAKNIHEVEHSQQAGITFDVAASMQLCMTTQDLAAFIVMVFDPMIDGSTIHFPYDGLADDDSSDEEWQQLMDALVGGGLGGGGLGGGGLGGGGLGGGGLGGGGLGGGGLGGGGLGGGGLGGGGLGGGGLGGGGLGGGGLGGGGLGGGGLGGGGLGGGGLGGGGLGGDGLGGGGLGGGGASSDPVSSLRGPASSV</sequence>
<dbReference type="EMBL" id="GL378348">
    <property type="protein sequence ID" value="EFJ46890.1"/>
    <property type="molecule type" value="Genomic_DNA"/>
</dbReference>
<evidence type="ECO:0000256" key="1">
    <source>
        <dbReference type="SAM" id="MobiDB-lite"/>
    </source>
</evidence>
<gene>
    <name evidence="2" type="ORF">VOLCADRAFT_92651</name>
</gene>
<dbReference type="InParanoid" id="D8U073"/>
<evidence type="ECO:0008006" key="4">
    <source>
        <dbReference type="Google" id="ProtNLM"/>
    </source>
</evidence>
<name>D8U073_VOLCA</name>
<accession>D8U073</accession>
<dbReference type="AlphaFoldDB" id="D8U073"/>
<proteinExistence type="predicted"/>
<organism evidence="3">
    <name type="scientific">Volvox carteri f. nagariensis</name>
    <dbReference type="NCBI Taxonomy" id="3068"/>
    <lineage>
        <taxon>Eukaryota</taxon>
        <taxon>Viridiplantae</taxon>
        <taxon>Chlorophyta</taxon>
        <taxon>core chlorophytes</taxon>
        <taxon>Chlorophyceae</taxon>
        <taxon>CS clade</taxon>
        <taxon>Chlamydomonadales</taxon>
        <taxon>Volvocaceae</taxon>
        <taxon>Volvox</taxon>
    </lineage>
</organism>
<dbReference type="RefSeq" id="XP_002952099.1">
    <property type="nucleotide sequence ID" value="XM_002952053.1"/>
</dbReference>